<dbReference type="AlphaFoldDB" id="K0KMR6"/>
<evidence type="ECO:0000313" key="4">
    <source>
        <dbReference type="EMBL" id="CCH44246.1"/>
    </source>
</evidence>
<dbReference type="InterPro" id="IPR025390">
    <property type="entry name" value="Dsc3_C"/>
</dbReference>
<evidence type="ECO:0000259" key="3">
    <source>
        <dbReference type="Pfam" id="PF13373"/>
    </source>
</evidence>
<feature type="transmembrane region" description="Helical" evidence="1">
    <location>
        <begin position="238"/>
        <end position="256"/>
    </location>
</feature>
<keyword evidence="1" id="KW-1133">Transmembrane helix</keyword>
<dbReference type="PANTHER" id="PTHR28049:SF1">
    <property type="entry name" value="DSC E3 UBIQUITIN LIGASE COMPLEX SUBUNIT 3"/>
    <property type="match status" value="1"/>
</dbReference>
<evidence type="ECO:0000313" key="5">
    <source>
        <dbReference type="Proteomes" id="UP000009328"/>
    </source>
</evidence>
<keyword evidence="1" id="KW-0472">Membrane</keyword>
<feature type="domain" description="DSC E3 ubiquitin ligase complex subunit 3 ubiquitin-like" evidence="2">
    <location>
        <begin position="7"/>
        <end position="104"/>
    </location>
</feature>
<dbReference type="EMBL" id="CAIF01000116">
    <property type="protein sequence ID" value="CCH44246.1"/>
    <property type="molecule type" value="Genomic_DNA"/>
</dbReference>
<accession>K0KMR6</accession>
<dbReference type="Pfam" id="PF10302">
    <property type="entry name" value="Dsc3_N"/>
    <property type="match status" value="1"/>
</dbReference>
<dbReference type="HOGENOM" id="CLU_035821_1_1_1"/>
<dbReference type="eggNOG" id="ENOG502RXWC">
    <property type="taxonomic scope" value="Eukaryota"/>
</dbReference>
<name>K0KMR6_WICCF</name>
<dbReference type="FunCoup" id="K0KMR6">
    <property type="interactions" value="22"/>
</dbReference>
<dbReference type="Pfam" id="PF13373">
    <property type="entry name" value="Dsc3_C"/>
    <property type="match status" value="1"/>
</dbReference>
<dbReference type="Proteomes" id="UP000009328">
    <property type="component" value="Unassembled WGS sequence"/>
</dbReference>
<proteinExistence type="predicted"/>
<dbReference type="GO" id="GO:0005783">
    <property type="term" value="C:endoplasmic reticulum"/>
    <property type="evidence" value="ECO:0007669"/>
    <property type="project" value="TreeGrafter"/>
</dbReference>
<dbReference type="InterPro" id="IPR045226">
    <property type="entry name" value="Dsc3"/>
</dbReference>
<gene>
    <name evidence="4" type="ORF">BN7_3807</name>
</gene>
<dbReference type="GO" id="GO:0044695">
    <property type="term" value="C:Dsc E3 ubiquitin ligase complex"/>
    <property type="evidence" value="ECO:0007669"/>
    <property type="project" value="InterPro"/>
</dbReference>
<keyword evidence="1" id="KW-0812">Transmembrane</keyword>
<dbReference type="PANTHER" id="PTHR28049">
    <property type="entry name" value="TRANSMEMBRANE PROTEIN YOR223W"/>
    <property type="match status" value="1"/>
</dbReference>
<reference evidence="4 5" key="1">
    <citation type="journal article" date="2012" name="Eukaryot. Cell">
        <title>Draft genome sequence of Wickerhamomyces ciferrii NRRL Y-1031 F-60-10.</title>
        <authorList>
            <person name="Schneider J."/>
            <person name="Andrea H."/>
            <person name="Blom J."/>
            <person name="Jaenicke S."/>
            <person name="Ruckert C."/>
            <person name="Schorsch C."/>
            <person name="Szczepanowski R."/>
            <person name="Farwick M."/>
            <person name="Goesmann A."/>
            <person name="Puhler A."/>
            <person name="Schaffer S."/>
            <person name="Tauch A."/>
            <person name="Kohler T."/>
            <person name="Brinkrolf K."/>
        </authorList>
    </citation>
    <scope>NUCLEOTIDE SEQUENCE [LARGE SCALE GENOMIC DNA]</scope>
    <source>
        <strain evidence="5">ATCC 14091 / BCRC 22168 / CBS 111 / JCM 3599 / NBRC 0793 / NRRL Y-1031 F-60-10</strain>
    </source>
</reference>
<evidence type="ECO:0000256" key="1">
    <source>
        <dbReference type="SAM" id="Phobius"/>
    </source>
</evidence>
<feature type="transmembrane region" description="Helical" evidence="1">
    <location>
        <begin position="208"/>
        <end position="226"/>
    </location>
</feature>
<protein>
    <submittedName>
        <fullName evidence="4">Membrane protein</fullName>
    </submittedName>
</protein>
<sequence>MSLHKIQVIVRFSDNTIKDAKLPLIKLTELSNRWLKQSVRQQNPSLSNKRLRFIHSGKVLTDSTNFIDEFLQLQRFSKSSLGSESNEQHELDRVFIIHCLIGDTLSVDELKRESELDNQVQEQSTTPAPIGFDRLANAGFSQEDIQNLRQQFRSLYGDLPEPNGENTDGSQGRDIRQLEERWIDSSVNEMDEFNTGNAGSRLGGNEDLLIGILIGCLLGVLSLFLLKEEQLFSKRQRMAVIAGFIVNFSFALVRQWA</sequence>
<keyword evidence="5" id="KW-1185">Reference proteome</keyword>
<dbReference type="InterPro" id="IPR019413">
    <property type="entry name" value="Dsc3_ub-like_dom"/>
</dbReference>
<feature type="domain" description="DSC E3 ubiquitin ligase complex subunit 3 C-terminal" evidence="3">
    <location>
        <begin position="130"/>
        <end position="254"/>
    </location>
</feature>
<organism evidence="4 5">
    <name type="scientific">Wickerhamomyces ciferrii (strain ATCC 14091 / BCRC 22168 / CBS 111 / JCM 3599 / NBRC 0793 / NRRL Y-1031 F-60-10)</name>
    <name type="common">Yeast</name>
    <name type="synonym">Pichia ciferrii</name>
    <dbReference type="NCBI Taxonomy" id="1206466"/>
    <lineage>
        <taxon>Eukaryota</taxon>
        <taxon>Fungi</taxon>
        <taxon>Dikarya</taxon>
        <taxon>Ascomycota</taxon>
        <taxon>Saccharomycotina</taxon>
        <taxon>Saccharomycetes</taxon>
        <taxon>Phaffomycetales</taxon>
        <taxon>Wickerhamomycetaceae</taxon>
        <taxon>Wickerhamomyces</taxon>
    </lineage>
</organism>
<dbReference type="InParanoid" id="K0KMR6"/>
<evidence type="ECO:0000259" key="2">
    <source>
        <dbReference type="Pfam" id="PF10302"/>
    </source>
</evidence>
<comment type="caution">
    <text evidence="4">The sequence shown here is derived from an EMBL/GenBank/DDBJ whole genome shotgun (WGS) entry which is preliminary data.</text>
</comment>